<dbReference type="Gene3D" id="3.10.450.50">
    <property type="match status" value="1"/>
</dbReference>
<gene>
    <name evidence="2" type="ORF">OPKNFCMD_0888</name>
</gene>
<reference evidence="2" key="2">
    <citation type="submission" date="2021-08" db="EMBL/GenBank/DDBJ databases">
        <authorList>
            <person name="Tani A."/>
            <person name="Ola A."/>
            <person name="Ogura Y."/>
            <person name="Katsura K."/>
            <person name="Hayashi T."/>
        </authorList>
    </citation>
    <scope>NUCLEOTIDE SEQUENCE</scope>
    <source>
        <strain evidence="2">KCTC 52305</strain>
    </source>
</reference>
<accession>A0ABQ4QUB5</accession>
<dbReference type="InterPro" id="IPR004027">
    <property type="entry name" value="SEC_C_motif"/>
</dbReference>
<comment type="caution">
    <text evidence="2">The sequence shown here is derived from an EMBL/GenBank/DDBJ whole genome shotgun (WGS) entry which is preliminary data.</text>
</comment>
<evidence type="ECO:0000313" key="3">
    <source>
        <dbReference type="Proteomes" id="UP001055167"/>
    </source>
</evidence>
<dbReference type="Pfam" id="PF02810">
    <property type="entry name" value="SEC-C"/>
    <property type="match status" value="1"/>
</dbReference>
<feature type="region of interest" description="Disordered" evidence="1">
    <location>
        <begin position="245"/>
        <end position="270"/>
    </location>
</feature>
<proteinExistence type="predicted"/>
<evidence type="ECO:0000313" key="2">
    <source>
        <dbReference type="EMBL" id="GJD48172.1"/>
    </source>
</evidence>
<reference evidence="2" key="1">
    <citation type="journal article" date="2021" name="Front. Microbiol.">
        <title>Comprehensive Comparative Genomics and Phenotyping of Methylobacterium Species.</title>
        <authorList>
            <person name="Alessa O."/>
            <person name="Ogura Y."/>
            <person name="Fujitani Y."/>
            <person name="Takami H."/>
            <person name="Hayashi T."/>
            <person name="Sahin N."/>
            <person name="Tani A."/>
        </authorList>
    </citation>
    <scope>NUCLEOTIDE SEQUENCE</scope>
    <source>
        <strain evidence="2">KCTC 52305</strain>
    </source>
</reference>
<sequence length="304" mass="32019">MTEDDLIRELSGALFLPADALARAVGHPERIAGPVLSLLEAAAAGATLSDAEANLLYWGVHVLGAARDTRAFAPLLRLFARDDACIAGALGEDYTTTAAALAASTFDGDAESLLAAIARADTQGLLRMDLFHALALLTADGRIDAAATAAFLLRFDDARLAGPGSEAWQGWEDAVVLLGHADLADRARAARADGRNPGHITRWESSAAILAVARARPGDRRRFEEIGVHYLGDLREDLAHTSETAAFAGPGGEDGEAPEPERNPYRAVGRNDPCPCGSGRKFKKCCLDKVGRGMAALPPLPPPR</sequence>
<protein>
    <recommendedName>
        <fullName evidence="4">DUF1186 domain-containing protein</fullName>
    </recommendedName>
</protein>
<evidence type="ECO:0000256" key="1">
    <source>
        <dbReference type="SAM" id="MobiDB-lite"/>
    </source>
</evidence>
<dbReference type="EMBL" id="BPQH01000002">
    <property type="protein sequence ID" value="GJD48172.1"/>
    <property type="molecule type" value="Genomic_DNA"/>
</dbReference>
<organism evidence="2 3">
    <name type="scientific">Methylobacterium crusticola</name>
    <dbReference type="NCBI Taxonomy" id="1697972"/>
    <lineage>
        <taxon>Bacteria</taxon>
        <taxon>Pseudomonadati</taxon>
        <taxon>Pseudomonadota</taxon>
        <taxon>Alphaproteobacteria</taxon>
        <taxon>Hyphomicrobiales</taxon>
        <taxon>Methylobacteriaceae</taxon>
        <taxon>Methylobacterium</taxon>
    </lineage>
</organism>
<keyword evidence="3" id="KW-1185">Reference proteome</keyword>
<dbReference type="Proteomes" id="UP001055167">
    <property type="component" value="Unassembled WGS sequence"/>
</dbReference>
<dbReference type="RefSeq" id="WP_203236212.1">
    <property type="nucleotide sequence ID" value="NZ_BPQH01000002.1"/>
</dbReference>
<name>A0ABQ4QUB5_9HYPH</name>
<evidence type="ECO:0008006" key="4">
    <source>
        <dbReference type="Google" id="ProtNLM"/>
    </source>
</evidence>
<dbReference type="SUPFAM" id="SSF103642">
    <property type="entry name" value="Sec-C motif"/>
    <property type="match status" value="1"/>
</dbReference>